<dbReference type="Proteomes" id="UP000593571">
    <property type="component" value="Unassembled WGS sequence"/>
</dbReference>
<feature type="region of interest" description="Disordered" evidence="1">
    <location>
        <begin position="1"/>
        <end position="31"/>
    </location>
</feature>
<evidence type="ECO:0000313" key="2">
    <source>
        <dbReference type="EMBL" id="KAF6410593.1"/>
    </source>
</evidence>
<dbReference type="EMBL" id="JACASE010000014">
    <property type="protein sequence ID" value="KAF6410593.1"/>
    <property type="molecule type" value="Genomic_DNA"/>
</dbReference>
<sequence length="153" mass="17229">MSTGVCSVPKASPQETYTSGVHRERLSESPRWGGPRIHALSKALPSTVHNFTPHFPLASSLLPDIDPLETHLFPINEHPGWRWKALHISHGDKTMISFTRPTGLLPPVPHPQPPLHTWASSFSPSKIDKWELFSHRCTEIRVPTFAQRKPVQN</sequence>
<name>A0A7J8CI73_ROUAE</name>
<keyword evidence="3" id="KW-1185">Reference proteome</keyword>
<dbReference type="AlphaFoldDB" id="A0A7J8CI73"/>
<organism evidence="2 3">
    <name type="scientific">Rousettus aegyptiacus</name>
    <name type="common">Egyptian fruit bat</name>
    <name type="synonym">Pteropus aegyptiacus</name>
    <dbReference type="NCBI Taxonomy" id="9407"/>
    <lineage>
        <taxon>Eukaryota</taxon>
        <taxon>Metazoa</taxon>
        <taxon>Chordata</taxon>
        <taxon>Craniata</taxon>
        <taxon>Vertebrata</taxon>
        <taxon>Euteleostomi</taxon>
        <taxon>Mammalia</taxon>
        <taxon>Eutheria</taxon>
        <taxon>Laurasiatheria</taxon>
        <taxon>Chiroptera</taxon>
        <taxon>Yinpterochiroptera</taxon>
        <taxon>Pteropodoidea</taxon>
        <taxon>Pteropodidae</taxon>
        <taxon>Rousettinae</taxon>
        <taxon>Rousettus</taxon>
    </lineage>
</organism>
<evidence type="ECO:0000256" key="1">
    <source>
        <dbReference type="SAM" id="MobiDB-lite"/>
    </source>
</evidence>
<protein>
    <submittedName>
        <fullName evidence="2">Uncharacterized protein</fullName>
    </submittedName>
</protein>
<accession>A0A7J8CI73</accession>
<proteinExistence type="predicted"/>
<reference evidence="2 3" key="1">
    <citation type="journal article" date="2020" name="Nature">
        <title>Six reference-quality genomes reveal evolution of bat adaptations.</title>
        <authorList>
            <person name="Jebb D."/>
            <person name="Huang Z."/>
            <person name="Pippel M."/>
            <person name="Hughes G.M."/>
            <person name="Lavrichenko K."/>
            <person name="Devanna P."/>
            <person name="Winkler S."/>
            <person name="Jermiin L.S."/>
            <person name="Skirmuntt E.C."/>
            <person name="Katzourakis A."/>
            <person name="Burkitt-Gray L."/>
            <person name="Ray D.A."/>
            <person name="Sullivan K.A.M."/>
            <person name="Roscito J.G."/>
            <person name="Kirilenko B.M."/>
            <person name="Davalos L.M."/>
            <person name="Corthals A.P."/>
            <person name="Power M.L."/>
            <person name="Jones G."/>
            <person name="Ransome R.D."/>
            <person name="Dechmann D.K.N."/>
            <person name="Locatelli A.G."/>
            <person name="Puechmaille S.J."/>
            <person name="Fedrigo O."/>
            <person name="Jarvis E.D."/>
            <person name="Hiller M."/>
            <person name="Vernes S.C."/>
            <person name="Myers E.W."/>
            <person name="Teeling E.C."/>
        </authorList>
    </citation>
    <scope>NUCLEOTIDE SEQUENCE [LARGE SCALE GENOMIC DNA]</scope>
    <source>
        <strain evidence="2">MRouAeg1</strain>
        <tissue evidence="2">Muscle</tissue>
    </source>
</reference>
<gene>
    <name evidence="2" type="ORF">HJG63_009091</name>
</gene>
<comment type="caution">
    <text evidence="2">The sequence shown here is derived from an EMBL/GenBank/DDBJ whole genome shotgun (WGS) entry which is preliminary data.</text>
</comment>
<evidence type="ECO:0000313" key="3">
    <source>
        <dbReference type="Proteomes" id="UP000593571"/>
    </source>
</evidence>